<dbReference type="InterPro" id="IPR005174">
    <property type="entry name" value="KIB1-4_b-propeller"/>
</dbReference>
<evidence type="ECO:0000313" key="2">
    <source>
        <dbReference type="EMBL" id="KAK1270234.1"/>
    </source>
</evidence>
<dbReference type="PANTHER" id="PTHR33110:SF71">
    <property type="entry name" value="F-BOX_KELCH-REPEAT PROTEIN"/>
    <property type="match status" value="1"/>
</dbReference>
<gene>
    <name evidence="2" type="ORF">QJS04_geneDACA007584</name>
</gene>
<organism evidence="2 3">
    <name type="scientific">Acorus gramineus</name>
    <name type="common">Dwarf sweet flag</name>
    <dbReference type="NCBI Taxonomy" id="55184"/>
    <lineage>
        <taxon>Eukaryota</taxon>
        <taxon>Viridiplantae</taxon>
        <taxon>Streptophyta</taxon>
        <taxon>Embryophyta</taxon>
        <taxon>Tracheophyta</taxon>
        <taxon>Spermatophyta</taxon>
        <taxon>Magnoliopsida</taxon>
        <taxon>Liliopsida</taxon>
        <taxon>Acoraceae</taxon>
        <taxon>Acorus</taxon>
    </lineage>
</organism>
<evidence type="ECO:0000259" key="1">
    <source>
        <dbReference type="Pfam" id="PF03478"/>
    </source>
</evidence>
<dbReference type="PANTHER" id="PTHR33110">
    <property type="entry name" value="F-BOX/KELCH-REPEAT PROTEIN-RELATED"/>
    <property type="match status" value="1"/>
</dbReference>
<dbReference type="Pfam" id="PF03478">
    <property type="entry name" value="Beta-prop_KIB1-4"/>
    <property type="match status" value="1"/>
</dbReference>
<proteinExistence type="predicted"/>
<evidence type="ECO:0000313" key="3">
    <source>
        <dbReference type="Proteomes" id="UP001179952"/>
    </source>
</evidence>
<keyword evidence="3" id="KW-1185">Reference proteome</keyword>
<dbReference type="AlphaFoldDB" id="A0AAV9B1S7"/>
<comment type="caution">
    <text evidence="2">The sequence shown here is derived from an EMBL/GenBank/DDBJ whole genome shotgun (WGS) entry which is preliminary data.</text>
</comment>
<sequence>MSLGDFFAFSHVCREWRFVSEIRKREYMAAQPPLLCGSLIHLSFYSWKEERFYKKEVHQINIRLLNMGFCHGFLISLHSGPDKKYFGLVNPVTGVEVMASFPVLPKCIVTLPLYATLMSPPTSPDCMLLIVAAYFICLCRPGDQEWIIHPRVYGGGTILGMLFFKGKIYGINNRGHILIYDHVHSKFTFCRARNDLLKYDQITKFRRRIWLADCGGELFVILCLNTSNGLEGVKFVVRRFNFTTCKWVSVKHLGNHVLFLDRWGAAFWDDAANWGDSGNCIYYFSEYIHGDKFHVFHMNDGRVENFSFPEHFCPSSWIFPRLCC</sequence>
<dbReference type="Proteomes" id="UP001179952">
    <property type="component" value="Unassembled WGS sequence"/>
</dbReference>
<reference evidence="2" key="2">
    <citation type="submission" date="2023-06" db="EMBL/GenBank/DDBJ databases">
        <authorList>
            <person name="Ma L."/>
            <person name="Liu K.-W."/>
            <person name="Li Z."/>
            <person name="Hsiao Y.-Y."/>
            <person name="Qi Y."/>
            <person name="Fu T."/>
            <person name="Tang G."/>
            <person name="Zhang D."/>
            <person name="Sun W.-H."/>
            <person name="Liu D.-K."/>
            <person name="Li Y."/>
            <person name="Chen G.-Z."/>
            <person name="Liu X.-D."/>
            <person name="Liao X.-Y."/>
            <person name="Jiang Y.-T."/>
            <person name="Yu X."/>
            <person name="Hao Y."/>
            <person name="Huang J."/>
            <person name="Zhao X.-W."/>
            <person name="Ke S."/>
            <person name="Chen Y.-Y."/>
            <person name="Wu W.-L."/>
            <person name="Hsu J.-L."/>
            <person name="Lin Y.-F."/>
            <person name="Huang M.-D."/>
            <person name="Li C.-Y."/>
            <person name="Huang L."/>
            <person name="Wang Z.-W."/>
            <person name="Zhao X."/>
            <person name="Zhong W.-Y."/>
            <person name="Peng D.-H."/>
            <person name="Ahmad S."/>
            <person name="Lan S."/>
            <person name="Zhang J.-S."/>
            <person name="Tsai W.-C."/>
            <person name="Van De Peer Y."/>
            <person name="Liu Z.-J."/>
        </authorList>
    </citation>
    <scope>NUCLEOTIDE SEQUENCE</scope>
    <source>
        <strain evidence="2">SCP</strain>
        <tissue evidence="2">Leaves</tissue>
    </source>
</reference>
<accession>A0AAV9B1S7</accession>
<protein>
    <recommendedName>
        <fullName evidence="1">KIB1-4 beta-propeller domain-containing protein</fullName>
    </recommendedName>
</protein>
<feature type="domain" description="KIB1-4 beta-propeller" evidence="1">
    <location>
        <begin position="44"/>
        <end position="291"/>
    </location>
</feature>
<dbReference type="EMBL" id="JAUJYN010000005">
    <property type="protein sequence ID" value="KAK1270234.1"/>
    <property type="molecule type" value="Genomic_DNA"/>
</dbReference>
<name>A0AAV9B1S7_ACOGR</name>
<reference evidence="2" key="1">
    <citation type="journal article" date="2023" name="Nat. Commun.">
        <title>Diploid and tetraploid genomes of Acorus and the evolution of monocots.</title>
        <authorList>
            <person name="Ma L."/>
            <person name="Liu K.W."/>
            <person name="Li Z."/>
            <person name="Hsiao Y.Y."/>
            <person name="Qi Y."/>
            <person name="Fu T."/>
            <person name="Tang G.D."/>
            <person name="Zhang D."/>
            <person name="Sun W.H."/>
            <person name="Liu D.K."/>
            <person name="Li Y."/>
            <person name="Chen G.Z."/>
            <person name="Liu X.D."/>
            <person name="Liao X.Y."/>
            <person name="Jiang Y.T."/>
            <person name="Yu X."/>
            <person name="Hao Y."/>
            <person name="Huang J."/>
            <person name="Zhao X.W."/>
            <person name="Ke S."/>
            <person name="Chen Y.Y."/>
            <person name="Wu W.L."/>
            <person name="Hsu J.L."/>
            <person name="Lin Y.F."/>
            <person name="Huang M.D."/>
            <person name="Li C.Y."/>
            <person name="Huang L."/>
            <person name="Wang Z.W."/>
            <person name="Zhao X."/>
            <person name="Zhong W.Y."/>
            <person name="Peng D.H."/>
            <person name="Ahmad S."/>
            <person name="Lan S."/>
            <person name="Zhang J.S."/>
            <person name="Tsai W.C."/>
            <person name="Van de Peer Y."/>
            <person name="Liu Z.J."/>
        </authorList>
    </citation>
    <scope>NUCLEOTIDE SEQUENCE</scope>
    <source>
        <strain evidence="2">SCP</strain>
    </source>
</reference>